<evidence type="ECO:0000313" key="4">
    <source>
        <dbReference type="EMBL" id="KAJ3554826.1"/>
    </source>
</evidence>
<name>A0AAD5VFV1_9AGAR</name>
<dbReference type="Proteomes" id="UP001213000">
    <property type="component" value="Unassembled WGS sequence"/>
</dbReference>
<feature type="region of interest" description="Disordered" evidence="2">
    <location>
        <begin position="178"/>
        <end position="210"/>
    </location>
</feature>
<dbReference type="GO" id="GO:0008270">
    <property type="term" value="F:zinc ion binding"/>
    <property type="evidence" value="ECO:0007669"/>
    <property type="project" value="UniProtKB-KW"/>
</dbReference>
<dbReference type="PROSITE" id="PS00028">
    <property type="entry name" value="ZINC_FINGER_C2H2_1"/>
    <property type="match status" value="1"/>
</dbReference>
<dbReference type="EMBL" id="JANIEX010001748">
    <property type="protein sequence ID" value="KAJ3554826.1"/>
    <property type="molecule type" value="Genomic_DNA"/>
</dbReference>
<feature type="compositionally biased region" description="Basic and acidic residues" evidence="2">
    <location>
        <begin position="178"/>
        <end position="191"/>
    </location>
</feature>
<keyword evidence="1" id="KW-0862">Zinc</keyword>
<accession>A0AAD5VFV1</accession>
<dbReference type="PROSITE" id="PS50157">
    <property type="entry name" value="ZINC_FINGER_C2H2_2"/>
    <property type="match status" value="1"/>
</dbReference>
<sequence length="886" mass="99207">MVYSFHCPHCDSGVEVKDLSAREYHVANCKDRVFVFDGIAIQPPRFDDKFICKCSIPGCRGKYKAWKTIKAHAETPGVQWVPDKVIEGFNDGGKDNVAFVPDTQDLPLTPGLYAPRYPPGIVPFNPEVDKDRRMVNFFPKVTTGKVTAGEPKEKDAVEDNMKVNKKGKGREVVVKANDGKKKADNKGKGKEVVGGSKKGKEVDRGGPRVPKVVSTTGYVVGEGSSKNIIYNNNNNNIIDLNTLGEGPEAPIAEAATSPVSRKTTVEDADDDDVVVIDPPPAQMAGGDHVSSRELVVDNKLVIHAEIQTLGLYFQKDYKLFACSSCKVLLTAVTALGHARAHLGKMKSPVSDKGFAYICAILGAAVEYPSMAHKPPIPAISGLELYKEALLCEEDNCGSVFSTAGSIRQHHSTHHGGSPPKDWKVVTAQHFNNNTHRPLFRVIAPKPPTRKFDKFRFLDKLNASINTIVKPSSLYNDDAREVSAWLKHTKWHVYMKDHDPKFLRSLVDLPDHGEFPGLRSTVNYIVDCAMLCIDPVSSRIRQLLNTDDRKAGINHRPFDGLETDEALSAYKRELVRFVTFLIRDKGDYQLPLPNTIRELIQKVRDSVPLASLPSPSPQADFDDYTFSVIELLIGVWTRTWDPSFENPIGDPTVCFLALRSISDSGEWADVTDVTPTIAKLFFSIRSLFLLQIAIGRRGATRGKPRDRYEELAPWHDEGSDCTFSSLASLQHYASALAYETFKPPMFIWYDDEKTEFVWDGDRVKVDDLKRMAMEIKRRMYKLWEEDILCGLDIEIHYDHIADRLTNTEPMYGFIDDPRNKLCDPDVLMKAILSDPRTEQEFVSGYRSNGEPLWITPRLIEWLFKLSEYQLLSMASIHIATGGGLAFQ</sequence>
<proteinExistence type="predicted"/>
<evidence type="ECO:0000256" key="2">
    <source>
        <dbReference type="SAM" id="MobiDB-lite"/>
    </source>
</evidence>
<reference evidence="4" key="1">
    <citation type="submission" date="2022-07" db="EMBL/GenBank/DDBJ databases">
        <title>Genome Sequence of Leucocoprinus birnbaumii.</title>
        <authorList>
            <person name="Buettner E."/>
        </authorList>
    </citation>
    <scope>NUCLEOTIDE SEQUENCE</scope>
    <source>
        <strain evidence="4">VT141</strain>
    </source>
</reference>
<dbReference type="InterPro" id="IPR013087">
    <property type="entry name" value="Znf_C2H2_type"/>
</dbReference>
<evidence type="ECO:0000256" key="1">
    <source>
        <dbReference type="PROSITE-ProRule" id="PRU00042"/>
    </source>
</evidence>
<keyword evidence="1" id="KW-0863">Zinc-finger</keyword>
<gene>
    <name evidence="4" type="ORF">NP233_g12345</name>
</gene>
<evidence type="ECO:0000313" key="5">
    <source>
        <dbReference type="Proteomes" id="UP001213000"/>
    </source>
</evidence>
<comment type="caution">
    <text evidence="4">The sequence shown here is derived from an EMBL/GenBank/DDBJ whole genome shotgun (WGS) entry which is preliminary data.</text>
</comment>
<feature type="domain" description="C2H2-type" evidence="3">
    <location>
        <begin position="389"/>
        <end position="418"/>
    </location>
</feature>
<organism evidence="4 5">
    <name type="scientific">Leucocoprinus birnbaumii</name>
    <dbReference type="NCBI Taxonomy" id="56174"/>
    <lineage>
        <taxon>Eukaryota</taxon>
        <taxon>Fungi</taxon>
        <taxon>Dikarya</taxon>
        <taxon>Basidiomycota</taxon>
        <taxon>Agaricomycotina</taxon>
        <taxon>Agaricomycetes</taxon>
        <taxon>Agaricomycetidae</taxon>
        <taxon>Agaricales</taxon>
        <taxon>Agaricineae</taxon>
        <taxon>Agaricaceae</taxon>
        <taxon>Leucocoprinus</taxon>
    </lineage>
</organism>
<evidence type="ECO:0000259" key="3">
    <source>
        <dbReference type="PROSITE" id="PS50157"/>
    </source>
</evidence>
<keyword evidence="1" id="KW-0479">Metal-binding</keyword>
<dbReference type="AlphaFoldDB" id="A0AAD5VFV1"/>
<keyword evidence="5" id="KW-1185">Reference proteome</keyword>
<protein>
    <recommendedName>
        <fullName evidence="3">C2H2-type domain-containing protein</fullName>
    </recommendedName>
</protein>